<evidence type="ECO:0000259" key="1">
    <source>
        <dbReference type="Pfam" id="PF12697"/>
    </source>
</evidence>
<dbReference type="Proteomes" id="UP000654257">
    <property type="component" value="Unassembled WGS sequence"/>
</dbReference>
<accession>A0A917CLE0</accession>
<comment type="caution">
    <text evidence="2">The sequence shown here is derived from an EMBL/GenBank/DDBJ whole genome shotgun (WGS) entry which is preliminary data.</text>
</comment>
<proteinExistence type="predicted"/>
<dbReference type="RefSeq" id="WP_188542784.1">
    <property type="nucleotide sequence ID" value="NZ_BMCU01000001.1"/>
</dbReference>
<name>A0A917CLE0_9NOCA</name>
<dbReference type="GO" id="GO:0047372">
    <property type="term" value="F:monoacylglycerol lipase activity"/>
    <property type="evidence" value="ECO:0007669"/>
    <property type="project" value="TreeGrafter"/>
</dbReference>
<keyword evidence="3" id="KW-1185">Reference proteome</keyword>
<dbReference type="Gene3D" id="3.40.50.1820">
    <property type="entry name" value="alpha/beta hydrolase"/>
    <property type="match status" value="1"/>
</dbReference>
<dbReference type="InterPro" id="IPR050266">
    <property type="entry name" value="AB_hydrolase_sf"/>
</dbReference>
<dbReference type="PANTHER" id="PTHR43798">
    <property type="entry name" value="MONOACYLGLYCEROL LIPASE"/>
    <property type="match status" value="1"/>
</dbReference>
<dbReference type="GO" id="GO:0046464">
    <property type="term" value="P:acylglycerol catabolic process"/>
    <property type="evidence" value="ECO:0007669"/>
    <property type="project" value="TreeGrafter"/>
</dbReference>
<reference evidence="2" key="1">
    <citation type="journal article" date="2014" name="Int. J. Syst. Evol. Microbiol.">
        <title>Complete genome sequence of Corynebacterium casei LMG S-19264T (=DSM 44701T), isolated from a smear-ripened cheese.</title>
        <authorList>
            <consortium name="US DOE Joint Genome Institute (JGI-PGF)"/>
            <person name="Walter F."/>
            <person name="Albersmeier A."/>
            <person name="Kalinowski J."/>
            <person name="Ruckert C."/>
        </authorList>
    </citation>
    <scope>NUCLEOTIDE SEQUENCE</scope>
    <source>
        <strain evidence="2">CCM 7905</strain>
    </source>
</reference>
<dbReference type="PANTHER" id="PTHR43798:SF33">
    <property type="entry name" value="HYDROLASE, PUTATIVE (AFU_ORTHOLOGUE AFUA_2G14860)-RELATED"/>
    <property type="match status" value="1"/>
</dbReference>
<reference evidence="2" key="2">
    <citation type="submission" date="2020-09" db="EMBL/GenBank/DDBJ databases">
        <authorList>
            <person name="Sun Q."/>
            <person name="Sedlacek I."/>
        </authorList>
    </citation>
    <scope>NUCLEOTIDE SEQUENCE</scope>
    <source>
        <strain evidence="2">CCM 7905</strain>
    </source>
</reference>
<dbReference type="InterPro" id="IPR029058">
    <property type="entry name" value="AB_hydrolase_fold"/>
</dbReference>
<dbReference type="InterPro" id="IPR000073">
    <property type="entry name" value="AB_hydrolase_1"/>
</dbReference>
<dbReference type="Pfam" id="PF12697">
    <property type="entry name" value="Abhydrolase_6"/>
    <property type="match status" value="1"/>
</dbReference>
<evidence type="ECO:0000313" key="2">
    <source>
        <dbReference type="EMBL" id="GGF91007.1"/>
    </source>
</evidence>
<evidence type="ECO:0000313" key="3">
    <source>
        <dbReference type="Proteomes" id="UP000654257"/>
    </source>
</evidence>
<protein>
    <recommendedName>
        <fullName evidence="1">AB hydrolase-1 domain-containing protein</fullName>
    </recommendedName>
</protein>
<dbReference type="EMBL" id="BMCU01000001">
    <property type="protein sequence ID" value="GGF91007.1"/>
    <property type="molecule type" value="Genomic_DNA"/>
</dbReference>
<organism evidence="2 3">
    <name type="scientific">Rhodococcoides trifolii</name>
    <dbReference type="NCBI Taxonomy" id="908250"/>
    <lineage>
        <taxon>Bacteria</taxon>
        <taxon>Bacillati</taxon>
        <taxon>Actinomycetota</taxon>
        <taxon>Actinomycetes</taxon>
        <taxon>Mycobacteriales</taxon>
        <taxon>Nocardiaceae</taxon>
        <taxon>Rhodococcoides</taxon>
    </lineage>
</organism>
<gene>
    <name evidence="2" type="ORF">GCM10007304_01180</name>
</gene>
<dbReference type="GO" id="GO:0016020">
    <property type="term" value="C:membrane"/>
    <property type="evidence" value="ECO:0007669"/>
    <property type="project" value="TreeGrafter"/>
</dbReference>
<sequence>MKQTIVLCSGLGGTPLDWLDTAAILRRRGHHVVIVERPGYRLDHPRPGWVPTVHDEVATILRAIESGAGPVVLVGHSIASIYTEAFLRLHPEKVSRLVLLDAAIESAPLGVLPRSVRLHAARMGASVAAQTGLQYLGAGPSRVLLTRAVPPDGWDPEVVRQVLAIYRRPSFLAAAMAEYAVFSDLVDELDELRRQVPLPTSSVTVVAAHTGFPTPWGRSWVRRQREFARSLRARFAVVEPSYHHIMIDQPQRVSDLCVGPVV</sequence>
<dbReference type="SUPFAM" id="SSF53474">
    <property type="entry name" value="alpha/beta-Hydrolases"/>
    <property type="match status" value="1"/>
</dbReference>
<feature type="domain" description="AB hydrolase-1" evidence="1">
    <location>
        <begin position="5"/>
        <end position="255"/>
    </location>
</feature>
<dbReference type="AlphaFoldDB" id="A0A917CLE0"/>